<evidence type="ECO:0000313" key="9">
    <source>
        <dbReference type="EMBL" id="CAK9272577.1"/>
    </source>
</evidence>
<evidence type="ECO:0000256" key="1">
    <source>
        <dbReference type="ARBA" id="ARBA00004141"/>
    </source>
</evidence>
<feature type="transmembrane region" description="Helical" evidence="8">
    <location>
        <begin position="12"/>
        <end position="33"/>
    </location>
</feature>
<keyword evidence="10" id="KW-1185">Reference proteome</keyword>
<dbReference type="Pfam" id="PF02386">
    <property type="entry name" value="TrkH"/>
    <property type="match status" value="1"/>
</dbReference>
<dbReference type="PANTHER" id="PTHR31064:SF30">
    <property type="entry name" value="HIGH-AFFINITY POTASSIUM TRANSPORT PROTEIN-RELATED"/>
    <property type="match status" value="1"/>
</dbReference>
<reference evidence="9" key="1">
    <citation type="submission" date="2024-02" db="EMBL/GenBank/DDBJ databases">
        <authorList>
            <consortium name="ELIXIR-Norway"/>
            <consortium name="Elixir Norway"/>
        </authorList>
    </citation>
    <scope>NUCLEOTIDE SEQUENCE</scope>
</reference>
<comment type="subcellular location">
    <subcellularLocation>
        <location evidence="1">Membrane</location>
        <topology evidence="1">Multi-pass membrane protein</topology>
    </subcellularLocation>
</comment>
<evidence type="ECO:0000256" key="6">
    <source>
        <dbReference type="ARBA" id="ARBA00023065"/>
    </source>
</evidence>
<keyword evidence="7 8" id="KW-0472">Membrane</keyword>
<name>A0ABP0X4Q7_9BRYO</name>
<evidence type="ECO:0000256" key="2">
    <source>
        <dbReference type="ARBA" id="ARBA00010864"/>
    </source>
</evidence>
<gene>
    <name evidence="9" type="ORF">CSSPJE1EN1_LOCUS18055</name>
</gene>
<evidence type="ECO:0000256" key="5">
    <source>
        <dbReference type="ARBA" id="ARBA00022989"/>
    </source>
</evidence>
<dbReference type="EMBL" id="OZ020099">
    <property type="protein sequence ID" value="CAK9272577.1"/>
    <property type="molecule type" value="Genomic_DNA"/>
</dbReference>
<organism evidence="9 10">
    <name type="scientific">Sphagnum jensenii</name>
    <dbReference type="NCBI Taxonomy" id="128206"/>
    <lineage>
        <taxon>Eukaryota</taxon>
        <taxon>Viridiplantae</taxon>
        <taxon>Streptophyta</taxon>
        <taxon>Embryophyta</taxon>
        <taxon>Bryophyta</taxon>
        <taxon>Sphagnophytina</taxon>
        <taxon>Sphagnopsida</taxon>
        <taxon>Sphagnales</taxon>
        <taxon>Sphagnaceae</taxon>
        <taxon>Sphagnum</taxon>
    </lineage>
</organism>
<keyword evidence="6" id="KW-0406">Ion transport</keyword>
<feature type="transmembrane region" description="Helical" evidence="8">
    <location>
        <begin position="49"/>
        <end position="70"/>
    </location>
</feature>
<evidence type="ECO:0000313" key="10">
    <source>
        <dbReference type="Proteomes" id="UP001497444"/>
    </source>
</evidence>
<proteinExistence type="inferred from homology"/>
<protein>
    <submittedName>
        <fullName evidence="9">Uncharacterized protein</fullName>
    </submittedName>
</protein>
<dbReference type="InterPro" id="IPR051143">
    <property type="entry name" value="TrkH_K-transport"/>
</dbReference>
<dbReference type="InterPro" id="IPR003445">
    <property type="entry name" value="Cat_transpt"/>
</dbReference>
<sequence>MVRRWLLRHLTFYRLHAAYFLVLACVGAGLLWFCRRRERVGGSDGSPKLLDCVFAAVSALTVTGLLTVRVGDFSTLGMLVLLILMLLGSHVFTSLLPLYVRRFHFSRSPTHERQQVEKHCDTRQVQDKYLIAAYMSLEHKALITLCWLVPAYFVGVQLLGFLAISCYIAVGPPEVREVLQRESVNATFYGFFSTIAAFSNAGMTPLDENLISFPDPALLLPMSMLILSGNTMFAPSMRFIIWCLYRCTREKNPQKQVYEYLLMYPRKCFTHLFPQVHTVWLLITVVAFNAIDFVTFRSLDWNSAALKGMRTMDKLMAGLFQSINTRSAGMNVFILHELSAATLLLYAAMMSLYYESDLCIYRVKSWETDQVQDNKLSVQYRKLLSRDSAYLFLCILLICTLETRKISTDPLNYSVFNIVFEVISAYGNVGMSMGYSCALTKEENVTHSCEDVPYSLSGKWSANSKILLVAVMLVGRHRGLPDNIDSAIILPHNFITNILDTTCIFNHKKLNSNSIHNPPAAKDSQSFHNTCIEELSERVYSN</sequence>
<evidence type="ECO:0000256" key="4">
    <source>
        <dbReference type="ARBA" id="ARBA00022692"/>
    </source>
</evidence>
<feature type="transmembrane region" description="Helical" evidence="8">
    <location>
        <begin position="272"/>
        <end position="291"/>
    </location>
</feature>
<accession>A0ABP0X4Q7</accession>
<dbReference type="Proteomes" id="UP001497444">
    <property type="component" value="Chromosome 4"/>
</dbReference>
<keyword evidence="3" id="KW-0813">Transport</keyword>
<evidence type="ECO:0000256" key="7">
    <source>
        <dbReference type="ARBA" id="ARBA00023136"/>
    </source>
</evidence>
<comment type="similarity">
    <text evidence="2">Belongs to the TrkH potassium transport family. HKT (TC 2.A.38.3) subfamily.</text>
</comment>
<evidence type="ECO:0000256" key="3">
    <source>
        <dbReference type="ARBA" id="ARBA00022448"/>
    </source>
</evidence>
<feature type="transmembrane region" description="Helical" evidence="8">
    <location>
        <begin position="76"/>
        <end position="100"/>
    </location>
</feature>
<feature type="transmembrane region" description="Helical" evidence="8">
    <location>
        <begin position="145"/>
        <end position="170"/>
    </location>
</feature>
<dbReference type="PANTHER" id="PTHR31064">
    <property type="entry name" value="POTASSIUM TRANSPORT PROTEIN DDB_G0292412-RELATED"/>
    <property type="match status" value="1"/>
</dbReference>
<feature type="transmembrane region" description="Helical" evidence="8">
    <location>
        <begin position="333"/>
        <end position="354"/>
    </location>
</feature>
<dbReference type="PROSITE" id="PS51257">
    <property type="entry name" value="PROKAR_LIPOPROTEIN"/>
    <property type="match status" value="1"/>
</dbReference>
<keyword evidence="5 8" id="KW-1133">Transmembrane helix</keyword>
<evidence type="ECO:0000256" key="8">
    <source>
        <dbReference type="SAM" id="Phobius"/>
    </source>
</evidence>
<feature type="transmembrane region" description="Helical" evidence="8">
    <location>
        <begin position="218"/>
        <end position="245"/>
    </location>
</feature>
<keyword evidence="4 8" id="KW-0812">Transmembrane</keyword>